<accession>A0A930URS4</accession>
<protein>
    <submittedName>
        <fullName evidence="2">Ferrochelatase</fullName>
    </submittedName>
</protein>
<proteinExistence type="inferred from homology"/>
<dbReference type="AlphaFoldDB" id="A0A930URS4"/>
<evidence type="ECO:0000313" key="2">
    <source>
        <dbReference type="EMBL" id="MBF4102792.1"/>
    </source>
</evidence>
<dbReference type="PANTHER" id="PTHR11108:SF1">
    <property type="entry name" value="FERROCHELATASE, MITOCHONDRIAL"/>
    <property type="match status" value="1"/>
</dbReference>
<organism evidence="2">
    <name type="scientific">Gallibacterium anatis</name>
    <dbReference type="NCBI Taxonomy" id="750"/>
    <lineage>
        <taxon>Bacteria</taxon>
        <taxon>Pseudomonadati</taxon>
        <taxon>Pseudomonadota</taxon>
        <taxon>Gammaproteobacteria</taxon>
        <taxon>Pasteurellales</taxon>
        <taxon>Pasteurellaceae</taxon>
        <taxon>Gallibacterium</taxon>
    </lineage>
</organism>
<dbReference type="Gene3D" id="3.40.50.1400">
    <property type="match status" value="1"/>
</dbReference>
<dbReference type="InterPro" id="IPR001015">
    <property type="entry name" value="Ferrochelatase"/>
</dbReference>
<dbReference type="SUPFAM" id="SSF53800">
    <property type="entry name" value="Chelatase"/>
    <property type="match status" value="1"/>
</dbReference>
<dbReference type="EMBL" id="JADION010000030">
    <property type="protein sequence ID" value="MBF4102792.1"/>
    <property type="molecule type" value="Genomic_DNA"/>
</dbReference>
<dbReference type="GO" id="GO:0004325">
    <property type="term" value="F:ferrochelatase activity"/>
    <property type="evidence" value="ECO:0007669"/>
    <property type="project" value="InterPro"/>
</dbReference>
<reference evidence="2" key="1">
    <citation type="submission" date="2020-11" db="EMBL/GenBank/DDBJ databases">
        <title>Gallibacterium anatis 1637, full genome, WGS.</title>
        <authorList>
            <person name="Laishevtcev A.I."/>
            <person name="Yakimova E.A."/>
            <person name="Petkovich D."/>
            <person name="Stepanova T.V."/>
            <person name="Kalendr R.S."/>
            <person name="Rubalsky E.O."/>
            <person name="Zulkarneev E.R."/>
            <person name="Aleshkin A.V."/>
        </authorList>
    </citation>
    <scope>NUCLEOTIDE SEQUENCE</scope>
    <source>
        <strain evidence="2">1637</strain>
    </source>
</reference>
<sequence>MANSRGSPLLAISRRQQSALQQRFQNENQNVVVELAMTYGNPSINAALQRLYQQQVEHNILLPLYPQYSSTTTASVLDAAIKHCNSSDTFCRLR</sequence>
<dbReference type="PANTHER" id="PTHR11108">
    <property type="entry name" value="FERROCHELATASE"/>
    <property type="match status" value="1"/>
</dbReference>
<dbReference type="Pfam" id="PF00762">
    <property type="entry name" value="Ferrochelatase"/>
    <property type="match status" value="1"/>
</dbReference>
<dbReference type="InterPro" id="IPR033659">
    <property type="entry name" value="Ferrochelatase_N"/>
</dbReference>
<comment type="similarity">
    <text evidence="1">Belongs to the ferrochelatase family.</text>
</comment>
<name>A0A930URS4_9PAST</name>
<gene>
    <name evidence="2" type="ORF">INT80_10250</name>
</gene>
<dbReference type="GO" id="GO:0006783">
    <property type="term" value="P:heme biosynthetic process"/>
    <property type="evidence" value="ECO:0007669"/>
    <property type="project" value="InterPro"/>
</dbReference>
<comment type="caution">
    <text evidence="2">The sequence shown here is derived from an EMBL/GenBank/DDBJ whole genome shotgun (WGS) entry which is preliminary data.</text>
</comment>
<dbReference type="CDD" id="cd03411">
    <property type="entry name" value="Ferrochelatase_N"/>
    <property type="match status" value="1"/>
</dbReference>
<evidence type="ECO:0000256" key="1">
    <source>
        <dbReference type="RuleBase" id="RU004185"/>
    </source>
</evidence>